<accession>E0RTE2</accession>
<protein>
    <recommendedName>
        <fullName evidence="4">Phospholipid/glycerol acyltransferase domain-containing protein</fullName>
    </recommendedName>
</protein>
<dbReference type="PANTHER" id="PTHR10434">
    <property type="entry name" value="1-ACYL-SN-GLYCEROL-3-PHOSPHATE ACYLTRANSFERASE"/>
    <property type="match status" value="1"/>
</dbReference>
<sequence>MRGLRLTSSPRRARLIFPVLKALGRGIGWFFHLSGEGLENLSALDPPFLILANHASNLDPVFVNLFAPSLIRFVASDSLIRTPLSHMLFALMDVIPITKQVADTGTLRGIFQARRDRRIISLFPEGHATWDGTTLPLTPGTARLVQALRVPVITATIRGAFLAAGRWRRRAVRGPVSVRFHTPLSPDHLTPLPPPAVEDLLASRLAHDEWEAQKQDPLPLLGPRAEYLERTLFLCPSCLSHGTLRSSLHTLSCTVCGLAVQVDPFGFLHGPIPFTTMKEWNTWQRGTYPSLLSSLPEHSPILSAPASLLTGPLRTRPRLLTSGTLSLHRTHLRLTTPSGNHALPLDRIRGLNIQKHERLEFLLGPTLHRIAFHDPRTSAYLWYFSLHLLKEHP</sequence>
<dbReference type="PANTHER" id="PTHR10434:SF11">
    <property type="entry name" value="1-ACYL-SN-GLYCEROL-3-PHOSPHATE ACYLTRANSFERASE"/>
    <property type="match status" value="1"/>
</dbReference>
<keyword evidence="2" id="KW-0808">Transferase</keyword>
<reference evidence="5 6" key="2">
    <citation type="journal article" date="2010" name="J. Bacteriol.">
        <title>Genome sequence of the polysaccharide-degrading, thermophilic anaerobe Spirochaeta thermophila DSM 6192.</title>
        <authorList>
            <person name="Angelov A."/>
            <person name="Liebl S."/>
            <person name="Ballschmiter M."/>
            <person name="Bomeke M."/>
            <person name="Lehmann R."/>
            <person name="Liesegang H."/>
            <person name="Daniel R."/>
            <person name="Liebl W."/>
        </authorList>
    </citation>
    <scope>NUCLEOTIDE SEQUENCE [LARGE SCALE GENOMIC DNA]</scope>
    <source>
        <strain evidence="6">ATCC 49972 / DSM 6192 / RI 19.B1</strain>
    </source>
</reference>
<dbReference type="AlphaFoldDB" id="E0RTE2"/>
<dbReference type="KEGG" id="sta:STHERM_c00320"/>
<feature type="domain" description="Phospholipid/glycerol acyltransferase" evidence="4">
    <location>
        <begin position="48"/>
        <end position="160"/>
    </location>
</feature>
<dbReference type="RefSeq" id="WP_013312849.1">
    <property type="nucleotide sequence ID" value="NC_014484.1"/>
</dbReference>
<evidence type="ECO:0000259" key="4">
    <source>
        <dbReference type="SMART" id="SM00563"/>
    </source>
</evidence>
<evidence type="ECO:0000256" key="2">
    <source>
        <dbReference type="ARBA" id="ARBA00022679"/>
    </source>
</evidence>
<evidence type="ECO:0000313" key="5">
    <source>
        <dbReference type="EMBL" id="ADN01008.1"/>
    </source>
</evidence>
<dbReference type="SUPFAM" id="SSF69593">
    <property type="entry name" value="Glycerol-3-phosphate (1)-acyltransferase"/>
    <property type="match status" value="1"/>
</dbReference>
<dbReference type="Pfam" id="PF01553">
    <property type="entry name" value="Acyltransferase"/>
    <property type="match status" value="1"/>
</dbReference>
<keyword evidence="3" id="KW-0012">Acyltransferase</keyword>
<dbReference type="HOGENOM" id="CLU_055816_0_0_12"/>
<name>E0RTE2_WINT6</name>
<dbReference type="SMART" id="SM00563">
    <property type="entry name" value="PlsC"/>
    <property type="match status" value="1"/>
</dbReference>
<reference key="1">
    <citation type="submission" date="2009-08" db="EMBL/GenBank/DDBJ databases">
        <title>The genome sequence of Spirochaeta thermophila DSM6192.</title>
        <authorList>
            <person name="Angelov A."/>
            <person name="Mientus M."/>
            <person name="Wittenberg S."/>
            <person name="Lehmann R."/>
            <person name="Liesegang H."/>
            <person name="Daniel R."/>
            <person name="Liebl W."/>
        </authorList>
    </citation>
    <scope>NUCLEOTIDE SEQUENCE</scope>
    <source>
        <strain>DSM 6192</strain>
    </source>
</reference>
<evidence type="ECO:0000256" key="1">
    <source>
        <dbReference type="ARBA" id="ARBA00005189"/>
    </source>
</evidence>
<dbReference type="GO" id="GO:0003841">
    <property type="term" value="F:1-acylglycerol-3-phosphate O-acyltransferase activity"/>
    <property type="evidence" value="ECO:0007669"/>
    <property type="project" value="TreeGrafter"/>
</dbReference>
<proteinExistence type="predicted"/>
<dbReference type="GO" id="GO:0006654">
    <property type="term" value="P:phosphatidic acid biosynthetic process"/>
    <property type="evidence" value="ECO:0007669"/>
    <property type="project" value="TreeGrafter"/>
</dbReference>
<evidence type="ECO:0000313" key="6">
    <source>
        <dbReference type="Proteomes" id="UP000001296"/>
    </source>
</evidence>
<organism evidence="5 6">
    <name type="scientific">Winmispira thermophila (strain ATCC 49972 / DSM 6192 / RI 19.B1)</name>
    <name type="common">Spirochaeta thermophila</name>
    <dbReference type="NCBI Taxonomy" id="665571"/>
    <lineage>
        <taxon>Bacteria</taxon>
        <taxon>Pseudomonadati</taxon>
        <taxon>Spirochaetota</taxon>
        <taxon>Spirochaetia</taxon>
        <taxon>Winmispirales</taxon>
        <taxon>Winmispiraceae</taxon>
        <taxon>Winmispira</taxon>
    </lineage>
</organism>
<dbReference type="InterPro" id="IPR002123">
    <property type="entry name" value="Plipid/glycerol_acylTrfase"/>
</dbReference>
<comment type="pathway">
    <text evidence="1">Lipid metabolism.</text>
</comment>
<evidence type="ECO:0000256" key="3">
    <source>
        <dbReference type="ARBA" id="ARBA00023315"/>
    </source>
</evidence>
<dbReference type="PaxDb" id="665571-STHERM_c00320"/>
<dbReference type="Proteomes" id="UP000001296">
    <property type="component" value="Chromosome"/>
</dbReference>
<dbReference type="eggNOG" id="COG0204">
    <property type="taxonomic scope" value="Bacteria"/>
</dbReference>
<dbReference type="CDD" id="cd07989">
    <property type="entry name" value="LPLAT_AGPAT-like"/>
    <property type="match status" value="1"/>
</dbReference>
<dbReference type="EMBL" id="CP001698">
    <property type="protein sequence ID" value="ADN01008.1"/>
    <property type="molecule type" value="Genomic_DNA"/>
</dbReference>
<gene>
    <name evidence="5" type="ordered locus">STHERM_c00320</name>
</gene>